<comment type="similarity">
    <text evidence="1">Belongs to the UPF0597 family.</text>
</comment>
<evidence type="ECO:0000259" key="2">
    <source>
        <dbReference type="Pfam" id="PF03313"/>
    </source>
</evidence>
<dbReference type="Proteomes" id="UP001314796">
    <property type="component" value="Unassembled WGS sequence"/>
</dbReference>
<evidence type="ECO:0000256" key="1">
    <source>
        <dbReference type="HAMAP-Rule" id="MF_01845"/>
    </source>
</evidence>
<evidence type="ECO:0000313" key="4">
    <source>
        <dbReference type="Proteomes" id="UP001314796"/>
    </source>
</evidence>
<sequence length="432" mass="45604">MMEFGKIKKILEGEVIPALGCTEPVAVALASATAREIIGGKPQKIKVTVSSNVYKNAMAVGIPGTVRVGIDIAASLGVFGGDASKGLEVLSNVEKGLEEAIAFVTEKNVQVEVSNKMGVFIDCTVITDSGEGRCVIQDSHTNITLVEKNGMKVNQCMEAIQDHKEEKDALVKWLQEKSIDEIIDTARIIPFEEIEPMLEGRNMNLAVAKVGLAERAGMGVGFLSKGRNITSREGYAATLTAAGADVRMAGVKMPVMSSAGSGNHGITAILPVVAIAEMLEKNDEDLARALALSHLITVYIKSHTGKLSPLCGCAVAAGIGASTGIALLMEADNEQIKGAIKNMAANITGMICDGGKVGCALKLYSAASTAYLSAELAIQGSIVPSDNGIIHENIEKTIRNMGKLSYLGMQETDRVILEIMMENNGVQEMYCS</sequence>
<comment type="caution">
    <text evidence="3">The sequence shown here is derived from an EMBL/GenBank/DDBJ whole genome shotgun (WGS) entry which is preliminary data.</text>
</comment>
<proteinExistence type="inferred from homology"/>
<evidence type="ECO:0000313" key="3">
    <source>
        <dbReference type="EMBL" id="MBM7615497.1"/>
    </source>
</evidence>
<dbReference type="EMBL" id="JAFBEE010000013">
    <property type="protein sequence ID" value="MBM7615497.1"/>
    <property type="molecule type" value="Genomic_DNA"/>
</dbReference>
<accession>A0ABS2NRU6</accession>
<dbReference type="RefSeq" id="WP_204402788.1">
    <property type="nucleotide sequence ID" value="NZ_JAFBEE010000013.1"/>
</dbReference>
<dbReference type="HAMAP" id="MF_01845">
    <property type="entry name" value="UPF0597"/>
    <property type="match status" value="1"/>
</dbReference>
<name>A0ABS2NRU6_9FIRM</name>
<dbReference type="InterPro" id="IPR021144">
    <property type="entry name" value="UPF0597"/>
</dbReference>
<gene>
    <name evidence="3" type="ORF">JOC73_002067</name>
</gene>
<dbReference type="Pfam" id="PF03313">
    <property type="entry name" value="SDH_alpha"/>
    <property type="match status" value="1"/>
</dbReference>
<dbReference type="InterPro" id="IPR005130">
    <property type="entry name" value="Ser_deHydtase-like_asu"/>
</dbReference>
<feature type="domain" description="Serine dehydratase-like alpha subunit" evidence="2">
    <location>
        <begin position="169"/>
        <end position="418"/>
    </location>
</feature>
<dbReference type="PANTHER" id="PTHR30501">
    <property type="entry name" value="UPF0597 PROTEIN YHAM"/>
    <property type="match status" value="1"/>
</dbReference>
<reference evidence="3 4" key="1">
    <citation type="submission" date="2021-01" db="EMBL/GenBank/DDBJ databases">
        <title>Genomic Encyclopedia of Type Strains, Phase IV (KMG-IV): sequencing the most valuable type-strain genomes for metagenomic binning, comparative biology and taxonomic classification.</title>
        <authorList>
            <person name="Goeker M."/>
        </authorList>
    </citation>
    <scope>NUCLEOTIDE SEQUENCE [LARGE SCALE GENOMIC DNA]</scope>
    <source>
        <strain evidence="3 4">DSM 25890</strain>
    </source>
</reference>
<protein>
    <recommendedName>
        <fullName evidence="1">UPF0597 protein JOC73_002067</fullName>
    </recommendedName>
</protein>
<dbReference type="PIRSF" id="PIRSF006054">
    <property type="entry name" value="UCP006054"/>
    <property type="match status" value="1"/>
</dbReference>
<organism evidence="3 4">
    <name type="scientific">Alkaliphilus hydrothermalis</name>
    <dbReference type="NCBI Taxonomy" id="1482730"/>
    <lineage>
        <taxon>Bacteria</taxon>
        <taxon>Bacillati</taxon>
        <taxon>Bacillota</taxon>
        <taxon>Clostridia</taxon>
        <taxon>Peptostreptococcales</taxon>
        <taxon>Natronincolaceae</taxon>
        <taxon>Alkaliphilus</taxon>
    </lineage>
</organism>
<keyword evidence="4" id="KW-1185">Reference proteome</keyword>
<dbReference type="PANTHER" id="PTHR30501:SF2">
    <property type="entry name" value="UPF0597 PROTEIN YHAM"/>
    <property type="match status" value="1"/>
</dbReference>